<comment type="function">
    <text evidence="11">Participates in the formation of the lipid-linked precursor oligosaccharide for N-glycosylation. Involved in assembling the dolichol-pyrophosphate-GlcNAc(2)-Man(5) intermediate on the cytoplasmic surface of the ER.</text>
</comment>
<keyword evidence="14" id="KW-1185">Reference proteome</keyword>
<evidence type="ECO:0000256" key="3">
    <source>
        <dbReference type="ARBA" id="ARBA00012611"/>
    </source>
</evidence>
<dbReference type="GO" id="GO:0004578">
    <property type="term" value="F:chitobiosyldiphosphodolichol beta-mannosyltransferase activity"/>
    <property type="evidence" value="ECO:0007669"/>
    <property type="project" value="UniProtKB-EC"/>
</dbReference>
<accession>A0AAD5V618</accession>
<dbReference type="PANTHER" id="PTHR13036">
    <property type="entry name" value="BETA1,4 MANNOSYLTRANSFERASE"/>
    <property type="match status" value="1"/>
</dbReference>
<protein>
    <recommendedName>
        <fullName evidence="4">Chitobiosyldiphosphodolichol beta-mannosyltransferase</fullName>
        <ecNumber evidence="3">2.4.1.142</ecNumber>
    </recommendedName>
</protein>
<organism evidence="13 14">
    <name type="scientific">Meripilus lineatus</name>
    <dbReference type="NCBI Taxonomy" id="2056292"/>
    <lineage>
        <taxon>Eukaryota</taxon>
        <taxon>Fungi</taxon>
        <taxon>Dikarya</taxon>
        <taxon>Basidiomycota</taxon>
        <taxon>Agaricomycotina</taxon>
        <taxon>Agaricomycetes</taxon>
        <taxon>Polyporales</taxon>
        <taxon>Meripilaceae</taxon>
        <taxon>Meripilus</taxon>
    </lineage>
</organism>
<comment type="subcellular location">
    <subcellularLocation>
        <location evidence="1">Endoplasmic reticulum membrane</location>
        <topology evidence="1">Single-pass membrane protein</topology>
    </subcellularLocation>
</comment>
<name>A0AAD5V618_9APHY</name>
<proteinExistence type="predicted"/>
<dbReference type="Gene3D" id="3.40.50.2000">
    <property type="entry name" value="Glycogen Phosphorylase B"/>
    <property type="match status" value="1"/>
</dbReference>
<gene>
    <name evidence="13" type="ORF">NLI96_g3835</name>
</gene>
<evidence type="ECO:0000313" key="13">
    <source>
        <dbReference type="EMBL" id="KAJ3487012.1"/>
    </source>
</evidence>
<evidence type="ECO:0000256" key="4">
    <source>
        <dbReference type="ARBA" id="ARBA00015841"/>
    </source>
</evidence>
<dbReference type="InterPro" id="IPR026051">
    <property type="entry name" value="ALG1-like"/>
</dbReference>
<keyword evidence="9" id="KW-1133">Transmembrane helix</keyword>
<keyword evidence="5" id="KW-0328">Glycosyltransferase</keyword>
<evidence type="ECO:0000256" key="9">
    <source>
        <dbReference type="ARBA" id="ARBA00022989"/>
    </source>
</evidence>
<evidence type="ECO:0000256" key="1">
    <source>
        <dbReference type="ARBA" id="ARBA00004389"/>
    </source>
</evidence>
<evidence type="ECO:0000256" key="7">
    <source>
        <dbReference type="ARBA" id="ARBA00022692"/>
    </source>
</evidence>
<evidence type="ECO:0000256" key="10">
    <source>
        <dbReference type="ARBA" id="ARBA00023136"/>
    </source>
</evidence>
<dbReference type="Pfam" id="PF13692">
    <property type="entry name" value="Glyco_trans_1_4"/>
    <property type="match status" value="1"/>
</dbReference>
<evidence type="ECO:0000313" key="14">
    <source>
        <dbReference type="Proteomes" id="UP001212997"/>
    </source>
</evidence>
<keyword evidence="6" id="KW-0808">Transferase</keyword>
<dbReference type="GO" id="GO:0005789">
    <property type="term" value="C:endoplasmic reticulum membrane"/>
    <property type="evidence" value="ECO:0007669"/>
    <property type="project" value="UniProtKB-SubCell"/>
</dbReference>
<dbReference type="AlphaFoldDB" id="A0AAD5V618"/>
<comment type="pathway">
    <text evidence="2">Protein modification; protein glycosylation.</text>
</comment>
<keyword evidence="8" id="KW-0256">Endoplasmic reticulum</keyword>
<dbReference type="Proteomes" id="UP001212997">
    <property type="component" value="Unassembled WGS sequence"/>
</dbReference>
<evidence type="ECO:0000256" key="8">
    <source>
        <dbReference type="ARBA" id="ARBA00022824"/>
    </source>
</evidence>
<sequence length="470" mass="53046">MDAVQFLSVALLGYLVFRFTRLLLFSKRHIRLRSAAVLVLGDIGRSPRMMYHAESLAENNFETYIIGNEVKNPPSIPTLALVWAVSLWQGNKVIIDWHNLGYSILALKLGHDHVLVKVAKWFESYFGQKAYAHLFVTNAMKTYLSKEWNLKGSKVVLHDRPPSHFHKASPSEMHELFVDIKASFDVPALKTFLPRSNSPYSTPFTEVDSARSPSVSHPLTLEGEYTPYESSSSPMPSKRPDRPALLVSSTSWTPDEDFGLLLQALEMYEVKARKWNASADPESRLPKVLMVVTGKGPDRDKYMRQVGKLQAEWEWVRCISMWLEPENYPLLLGMLEDFGKFTQNLTLFLGRRAPDIVGSADLGISLHSSSSAFDLPMKVVDMFGCGLPVCALDFACLGELVKDGVNGLVFKTPDELADQMESLLKSFPSSTRLAALRRSLEMDEKSGEWCSWSQNWNNIMRPLLLRDVHS</sequence>
<dbReference type="EMBL" id="JANAWD010000104">
    <property type="protein sequence ID" value="KAJ3487012.1"/>
    <property type="molecule type" value="Genomic_DNA"/>
</dbReference>
<keyword evidence="7" id="KW-0812">Transmembrane</keyword>
<evidence type="ECO:0000256" key="12">
    <source>
        <dbReference type="SAM" id="MobiDB-lite"/>
    </source>
</evidence>
<evidence type="ECO:0000256" key="6">
    <source>
        <dbReference type="ARBA" id="ARBA00022679"/>
    </source>
</evidence>
<evidence type="ECO:0000256" key="11">
    <source>
        <dbReference type="ARBA" id="ARBA00024899"/>
    </source>
</evidence>
<comment type="caution">
    <text evidence="13">The sequence shown here is derived from an EMBL/GenBank/DDBJ whole genome shotgun (WGS) entry which is preliminary data.</text>
</comment>
<keyword evidence="10" id="KW-0472">Membrane</keyword>
<dbReference type="PANTHER" id="PTHR13036:SF0">
    <property type="entry name" value="CHITOBIOSYLDIPHOSPHODOLICHOL BETA-MANNOSYLTRANSFERASE"/>
    <property type="match status" value="1"/>
</dbReference>
<evidence type="ECO:0000256" key="5">
    <source>
        <dbReference type="ARBA" id="ARBA00022676"/>
    </source>
</evidence>
<reference evidence="13" key="1">
    <citation type="submission" date="2022-07" db="EMBL/GenBank/DDBJ databases">
        <title>Genome Sequence of Physisporinus lineatus.</title>
        <authorList>
            <person name="Buettner E."/>
        </authorList>
    </citation>
    <scope>NUCLEOTIDE SEQUENCE</scope>
    <source>
        <strain evidence="13">VT162</strain>
    </source>
</reference>
<dbReference type="EC" id="2.4.1.142" evidence="3"/>
<dbReference type="SUPFAM" id="SSF53756">
    <property type="entry name" value="UDP-Glycosyltransferase/glycogen phosphorylase"/>
    <property type="match status" value="1"/>
</dbReference>
<evidence type="ECO:0000256" key="2">
    <source>
        <dbReference type="ARBA" id="ARBA00004922"/>
    </source>
</evidence>
<feature type="region of interest" description="Disordered" evidence="12">
    <location>
        <begin position="202"/>
        <end position="243"/>
    </location>
</feature>